<evidence type="ECO:0000313" key="9">
    <source>
        <dbReference type="EMBL" id="GAA3596916.1"/>
    </source>
</evidence>
<dbReference type="EMBL" id="BAAAZO010000001">
    <property type="protein sequence ID" value="GAA3596916.1"/>
    <property type="molecule type" value="Genomic_DNA"/>
</dbReference>
<dbReference type="InterPro" id="IPR000515">
    <property type="entry name" value="MetI-like"/>
</dbReference>
<dbReference type="InterPro" id="IPR035906">
    <property type="entry name" value="MetI-like_sf"/>
</dbReference>
<reference evidence="10" key="1">
    <citation type="journal article" date="2019" name="Int. J. Syst. Evol. Microbiol.">
        <title>The Global Catalogue of Microorganisms (GCM) 10K type strain sequencing project: providing services to taxonomists for standard genome sequencing and annotation.</title>
        <authorList>
            <consortium name="The Broad Institute Genomics Platform"/>
            <consortium name="The Broad Institute Genome Sequencing Center for Infectious Disease"/>
            <person name="Wu L."/>
            <person name="Ma J."/>
        </authorList>
    </citation>
    <scope>NUCLEOTIDE SEQUENCE [LARGE SCALE GENOMIC DNA]</scope>
    <source>
        <strain evidence="10">JCM 16902</strain>
    </source>
</reference>
<evidence type="ECO:0000259" key="8">
    <source>
        <dbReference type="PROSITE" id="PS50928"/>
    </source>
</evidence>
<keyword evidence="6 7" id="KW-0472">Membrane</keyword>
<evidence type="ECO:0000256" key="7">
    <source>
        <dbReference type="RuleBase" id="RU363032"/>
    </source>
</evidence>
<evidence type="ECO:0000256" key="5">
    <source>
        <dbReference type="ARBA" id="ARBA00022989"/>
    </source>
</evidence>
<feature type="domain" description="ABC transmembrane type-1" evidence="8">
    <location>
        <begin position="76"/>
        <end position="271"/>
    </location>
</feature>
<sequence length="302" mass="33148">MSDTNLSVLYDVPGPRARRRALVGSVVVGLLTLAVLYLIYARLDDQGQFESDRWSPLLDPSDESFQAVWKQLGTGLRNTLVGALVAITLSVAIGIVLGIARVMLGRRSRVPLVAVIEFFRGLPVVVLMYMAYQLLPDLGVNYEPLPGPDAFWWMVVGLVAYNSVIFAEILRAGVNSLPGGQREAGLVIGLTPLQTMRMIQLPQAFRTMLPAIISQMVVVLKDTSLIAFIGGYEELLRKGQFVYLNLKNPLQTLLFVAIIFIAVNFTLSWLANLAQRRMSRRSAGRGINPIHLDPGSAGNTTL</sequence>
<dbReference type="CDD" id="cd06261">
    <property type="entry name" value="TM_PBP2"/>
    <property type="match status" value="1"/>
</dbReference>
<evidence type="ECO:0000256" key="2">
    <source>
        <dbReference type="ARBA" id="ARBA00022448"/>
    </source>
</evidence>
<dbReference type="PROSITE" id="PS50928">
    <property type="entry name" value="ABC_TM1"/>
    <property type="match status" value="1"/>
</dbReference>
<feature type="transmembrane region" description="Helical" evidence="7">
    <location>
        <begin position="207"/>
        <end position="232"/>
    </location>
</feature>
<feature type="transmembrane region" description="Helical" evidence="7">
    <location>
        <begin position="21"/>
        <end position="40"/>
    </location>
</feature>
<comment type="similarity">
    <text evidence="7">Belongs to the binding-protein-dependent transport system permease family.</text>
</comment>
<dbReference type="RefSeq" id="WP_231487907.1">
    <property type="nucleotide sequence ID" value="NZ_BAAAZO010000001.1"/>
</dbReference>
<evidence type="ECO:0000313" key="10">
    <source>
        <dbReference type="Proteomes" id="UP001501074"/>
    </source>
</evidence>
<feature type="transmembrane region" description="Helical" evidence="7">
    <location>
        <begin position="80"/>
        <end position="100"/>
    </location>
</feature>
<feature type="transmembrane region" description="Helical" evidence="7">
    <location>
        <begin position="151"/>
        <end position="170"/>
    </location>
</feature>
<keyword evidence="4 7" id="KW-0812">Transmembrane</keyword>
<dbReference type="PANTHER" id="PTHR30614">
    <property type="entry name" value="MEMBRANE COMPONENT OF AMINO ACID ABC TRANSPORTER"/>
    <property type="match status" value="1"/>
</dbReference>
<keyword evidence="3" id="KW-1003">Cell membrane</keyword>
<evidence type="ECO:0000256" key="1">
    <source>
        <dbReference type="ARBA" id="ARBA00004651"/>
    </source>
</evidence>
<keyword evidence="2 7" id="KW-0813">Transport</keyword>
<feature type="transmembrane region" description="Helical" evidence="7">
    <location>
        <begin position="252"/>
        <end position="271"/>
    </location>
</feature>
<protein>
    <submittedName>
        <fullName evidence="9">Amino acid ABC transporter permease</fullName>
    </submittedName>
</protein>
<dbReference type="Proteomes" id="UP001501074">
    <property type="component" value="Unassembled WGS sequence"/>
</dbReference>
<gene>
    <name evidence="9" type="ORF">GCM10022223_10220</name>
</gene>
<dbReference type="InterPro" id="IPR010065">
    <property type="entry name" value="AA_ABC_transptr_permease_3TM"/>
</dbReference>
<dbReference type="NCBIfam" id="TIGR01726">
    <property type="entry name" value="HEQRo_perm_3TM"/>
    <property type="match status" value="1"/>
</dbReference>
<keyword evidence="10" id="KW-1185">Reference proteome</keyword>
<dbReference type="PANTHER" id="PTHR30614:SF21">
    <property type="entry name" value="AMINO ACID ABC TRANSPORTER PERMEASE"/>
    <property type="match status" value="1"/>
</dbReference>
<dbReference type="Gene3D" id="1.10.3720.10">
    <property type="entry name" value="MetI-like"/>
    <property type="match status" value="1"/>
</dbReference>
<evidence type="ECO:0000256" key="3">
    <source>
        <dbReference type="ARBA" id="ARBA00022475"/>
    </source>
</evidence>
<evidence type="ECO:0000256" key="6">
    <source>
        <dbReference type="ARBA" id="ARBA00023136"/>
    </source>
</evidence>
<comment type="subcellular location">
    <subcellularLocation>
        <location evidence="1 7">Cell membrane</location>
        <topology evidence="1 7">Multi-pass membrane protein</topology>
    </subcellularLocation>
</comment>
<keyword evidence="5 7" id="KW-1133">Transmembrane helix</keyword>
<feature type="transmembrane region" description="Helical" evidence="7">
    <location>
        <begin position="112"/>
        <end position="131"/>
    </location>
</feature>
<evidence type="ECO:0000256" key="4">
    <source>
        <dbReference type="ARBA" id="ARBA00022692"/>
    </source>
</evidence>
<name>A0ABP6Z2A2_9ACTN</name>
<accession>A0ABP6Z2A2</accession>
<comment type="caution">
    <text evidence="9">The sequence shown here is derived from an EMBL/GenBank/DDBJ whole genome shotgun (WGS) entry which is preliminary data.</text>
</comment>
<dbReference type="Pfam" id="PF00528">
    <property type="entry name" value="BPD_transp_1"/>
    <property type="match status" value="1"/>
</dbReference>
<proteinExistence type="inferred from homology"/>
<dbReference type="InterPro" id="IPR043429">
    <property type="entry name" value="ArtM/GltK/GlnP/TcyL/YhdX-like"/>
</dbReference>
<dbReference type="SUPFAM" id="SSF161098">
    <property type="entry name" value="MetI-like"/>
    <property type="match status" value="1"/>
</dbReference>
<organism evidence="9 10">
    <name type="scientific">Kineosporia mesophila</name>
    <dbReference type="NCBI Taxonomy" id="566012"/>
    <lineage>
        <taxon>Bacteria</taxon>
        <taxon>Bacillati</taxon>
        <taxon>Actinomycetota</taxon>
        <taxon>Actinomycetes</taxon>
        <taxon>Kineosporiales</taxon>
        <taxon>Kineosporiaceae</taxon>
        <taxon>Kineosporia</taxon>
    </lineage>
</organism>